<comment type="caution">
    <text evidence="1">The sequence shown here is derived from an EMBL/GenBank/DDBJ whole genome shotgun (WGS) entry which is preliminary data.</text>
</comment>
<evidence type="ECO:0000313" key="2">
    <source>
        <dbReference type="Proteomes" id="UP001157502"/>
    </source>
</evidence>
<sequence length="345" mass="38667">MSGPPSNHDNRDDMCQSSTSLPESSGGEEEVLDHRHVFPVDRSCLLANRIARLRTCQNYVSPKTRRKREMTPAEKKDANYWDKRCKNNEAAKRSREKRRVNDLMLEGQLLALSEENTLLRAEVLSLQYTIGLGKESGQPTRPSHFPITPTLFRPGVGGQPISLLGEQPNLDGLFIRTRLQPTSLTSIGVVDVDQCSPQSFWDSHYFPPSLNSQRIAGASDSAGSVQPKEDIRHKVSSSNDPPSSQEPHSVSNRTFLTAFHALPTSSCPPQSWLLPSLNHPLPAHANRLLPCSSSHFPQAALYPGLPLYLPQDGDREQQSQDIHRNYIDKFNRLSQLRRYLSRDSS</sequence>
<organism evidence="1 2">
    <name type="scientific">Dallia pectoralis</name>
    <name type="common">Alaska blackfish</name>
    <dbReference type="NCBI Taxonomy" id="75939"/>
    <lineage>
        <taxon>Eukaryota</taxon>
        <taxon>Metazoa</taxon>
        <taxon>Chordata</taxon>
        <taxon>Craniata</taxon>
        <taxon>Vertebrata</taxon>
        <taxon>Euteleostomi</taxon>
        <taxon>Actinopterygii</taxon>
        <taxon>Neopterygii</taxon>
        <taxon>Teleostei</taxon>
        <taxon>Protacanthopterygii</taxon>
        <taxon>Esociformes</taxon>
        <taxon>Umbridae</taxon>
        <taxon>Dallia</taxon>
    </lineage>
</organism>
<dbReference type="Proteomes" id="UP001157502">
    <property type="component" value="Chromosome 24"/>
</dbReference>
<dbReference type="EMBL" id="CM055751">
    <property type="protein sequence ID" value="KAJ7993025.1"/>
    <property type="molecule type" value="Genomic_DNA"/>
</dbReference>
<reference evidence="1" key="1">
    <citation type="submission" date="2021-05" db="EMBL/GenBank/DDBJ databases">
        <authorList>
            <person name="Pan Q."/>
            <person name="Jouanno E."/>
            <person name="Zahm M."/>
            <person name="Klopp C."/>
            <person name="Cabau C."/>
            <person name="Louis A."/>
            <person name="Berthelot C."/>
            <person name="Parey E."/>
            <person name="Roest Crollius H."/>
            <person name="Montfort J."/>
            <person name="Robinson-Rechavi M."/>
            <person name="Bouchez O."/>
            <person name="Lampietro C."/>
            <person name="Lopez Roques C."/>
            <person name="Donnadieu C."/>
            <person name="Postlethwait J."/>
            <person name="Bobe J."/>
            <person name="Dillon D."/>
            <person name="Chandos A."/>
            <person name="von Hippel F."/>
            <person name="Guiguen Y."/>
        </authorList>
    </citation>
    <scope>NUCLEOTIDE SEQUENCE</scope>
    <source>
        <strain evidence="1">YG-Jan2019</strain>
    </source>
</reference>
<evidence type="ECO:0000313" key="1">
    <source>
        <dbReference type="EMBL" id="KAJ7993025.1"/>
    </source>
</evidence>
<protein>
    <submittedName>
        <fullName evidence="1">Uncharacterized protein</fullName>
    </submittedName>
</protein>
<gene>
    <name evidence="1" type="ORF">DPEC_G00268160</name>
</gene>
<accession>A0ACC2FNT7</accession>
<proteinExistence type="predicted"/>
<name>A0ACC2FNT7_DALPE</name>
<keyword evidence="2" id="KW-1185">Reference proteome</keyword>